<dbReference type="GO" id="GO:0006780">
    <property type="term" value="P:uroporphyrinogen III biosynthetic process"/>
    <property type="evidence" value="ECO:0007669"/>
    <property type="project" value="InterPro"/>
</dbReference>
<sequence>MKILSTKCLTSAQQQRLQALGFTLVQHNFIATPPLPFALSLPYEWLIFTSQNGVQSVLAHPQWQELLSTPVLCVGVKTQQLLQSKGFKVCYATDYATDLVAYMRSDLSRYQEGRIAFFVGTHRLNTLPDFFAAEKLQVTEITVYDTVFTPITLAAPVDAILFFSPSGVQSYLSTHTAAAEQVYCIGTTTAQAATSHWASVIVATEPTVDGVLQTVATSLTP</sequence>
<dbReference type="InterPro" id="IPR003754">
    <property type="entry name" value="4pyrrol_synth_uPrphyn_synth"/>
</dbReference>
<evidence type="ECO:0000313" key="3">
    <source>
        <dbReference type="Proteomes" id="UP000217276"/>
    </source>
</evidence>
<dbReference type="EMBL" id="CP022384">
    <property type="protein sequence ID" value="ATA82291.1"/>
    <property type="molecule type" value="Genomic_DNA"/>
</dbReference>
<dbReference type="Proteomes" id="UP000217276">
    <property type="component" value="Chromosome"/>
</dbReference>
<dbReference type="InterPro" id="IPR036108">
    <property type="entry name" value="4pyrrol_syn_uPrphyn_synt_sf"/>
</dbReference>
<dbReference type="AlphaFoldDB" id="A0A250FAZ6"/>
<dbReference type="RefSeq" id="WP_095914321.1">
    <property type="nucleotide sequence ID" value="NZ_CP022384.1"/>
</dbReference>
<dbReference type="GO" id="GO:0005829">
    <property type="term" value="C:cytosol"/>
    <property type="evidence" value="ECO:0007669"/>
    <property type="project" value="TreeGrafter"/>
</dbReference>
<reference evidence="3" key="1">
    <citation type="submission" date="2017-06" db="EMBL/GenBank/DDBJ databases">
        <title>Capnocytophaga spp. assemblies.</title>
        <authorList>
            <person name="Gulvik C.A."/>
        </authorList>
    </citation>
    <scope>NUCLEOTIDE SEQUENCE [LARGE SCALE GENOMIC DNA]</scope>
    <source>
        <strain evidence="3">H6253</strain>
    </source>
</reference>
<organism evidence="2 3">
    <name type="scientific">Capnocytophaga leadbetteri</name>
    <dbReference type="NCBI Taxonomy" id="327575"/>
    <lineage>
        <taxon>Bacteria</taxon>
        <taxon>Pseudomonadati</taxon>
        <taxon>Bacteroidota</taxon>
        <taxon>Flavobacteriia</taxon>
        <taxon>Flavobacteriales</taxon>
        <taxon>Flavobacteriaceae</taxon>
        <taxon>Capnocytophaga</taxon>
    </lineage>
</organism>
<keyword evidence="3" id="KW-1185">Reference proteome</keyword>
<protein>
    <submittedName>
        <fullName evidence="2">Uroporphyrinogen-III synthase</fullName>
    </submittedName>
</protein>
<dbReference type="PANTHER" id="PTHR12390">
    <property type="entry name" value="UROPORPHYRINOGEN III SYNTHASE"/>
    <property type="match status" value="1"/>
</dbReference>
<accession>A0A250FAZ6</accession>
<dbReference type="InterPro" id="IPR039793">
    <property type="entry name" value="UROS/Hem4"/>
</dbReference>
<evidence type="ECO:0000259" key="1">
    <source>
        <dbReference type="Pfam" id="PF02602"/>
    </source>
</evidence>
<dbReference type="GO" id="GO:0004852">
    <property type="term" value="F:uroporphyrinogen-III synthase activity"/>
    <property type="evidence" value="ECO:0007669"/>
    <property type="project" value="InterPro"/>
</dbReference>
<dbReference type="PANTHER" id="PTHR12390:SF0">
    <property type="entry name" value="UROPORPHYRINOGEN-III SYNTHASE"/>
    <property type="match status" value="1"/>
</dbReference>
<dbReference type="Gene3D" id="3.40.50.10090">
    <property type="match status" value="2"/>
</dbReference>
<dbReference type="KEGG" id="clk:CGC53_08015"/>
<proteinExistence type="predicted"/>
<dbReference type="CDD" id="cd06578">
    <property type="entry name" value="HemD"/>
    <property type="match status" value="1"/>
</dbReference>
<feature type="domain" description="Tetrapyrrole biosynthesis uroporphyrinogen III synthase" evidence="1">
    <location>
        <begin position="14"/>
        <end position="212"/>
    </location>
</feature>
<dbReference type="Pfam" id="PF02602">
    <property type="entry name" value="HEM4"/>
    <property type="match status" value="1"/>
</dbReference>
<evidence type="ECO:0000313" key="2">
    <source>
        <dbReference type="EMBL" id="ATA82291.1"/>
    </source>
</evidence>
<gene>
    <name evidence="2" type="ORF">CGC53_08015</name>
</gene>
<name>A0A250FAZ6_9FLAO</name>
<dbReference type="SUPFAM" id="SSF69618">
    <property type="entry name" value="HemD-like"/>
    <property type="match status" value="1"/>
</dbReference>